<dbReference type="InterPro" id="IPR025799">
    <property type="entry name" value="Arg_MeTrfase"/>
</dbReference>
<dbReference type="PROSITE" id="PS51678">
    <property type="entry name" value="SAM_MT_PRMT"/>
    <property type="match status" value="1"/>
</dbReference>
<keyword evidence="1 6" id="KW-0489">Methyltransferase</keyword>
<dbReference type="GO" id="GO:0042054">
    <property type="term" value="F:histone methyltransferase activity"/>
    <property type="evidence" value="ECO:0007669"/>
    <property type="project" value="TreeGrafter"/>
</dbReference>
<dbReference type="Pfam" id="PF13649">
    <property type="entry name" value="Methyltransf_25"/>
    <property type="match status" value="1"/>
</dbReference>
<evidence type="ECO:0000259" key="8">
    <source>
        <dbReference type="PROSITE" id="PS00028"/>
    </source>
</evidence>
<proteinExistence type="predicted"/>
<organism evidence="9 10">
    <name type="scientific">Musa troglodytarum</name>
    <name type="common">fe'i banana</name>
    <dbReference type="NCBI Taxonomy" id="320322"/>
    <lineage>
        <taxon>Eukaryota</taxon>
        <taxon>Viridiplantae</taxon>
        <taxon>Streptophyta</taxon>
        <taxon>Embryophyta</taxon>
        <taxon>Tracheophyta</taxon>
        <taxon>Spermatophyta</taxon>
        <taxon>Magnoliopsida</taxon>
        <taxon>Liliopsida</taxon>
        <taxon>Zingiberales</taxon>
        <taxon>Musaceae</taxon>
        <taxon>Musa</taxon>
    </lineage>
</organism>
<feature type="compositionally biased region" description="Acidic residues" evidence="7">
    <location>
        <begin position="14"/>
        <end position="34"/>
    </location>
</feature>
<evidence type="ECO:0000256" key="3">
    <source>
        <dbReference type="ARBA" id="ARBA00022691"/>
    </source>
</evidence>
<keyword evidence="3 6" id="KW-0949">S-adenosyl-L-methionine</keyword>
<dbReference type="InterPro" id="IPR029063">
    <property type="entry name" value="SAM-dependent_MTases_sf"/>
</dbReference>
<dbReference type="SUPFAM" id="SSF53335">
    <property type="entry name" value="S-adenosyl-L-methionine-dependent methyltransferases"/>
    <property type="match status" value="1"/>
</dbReference>
<dbReference type="InterPro" id="IPR055135">
    <property type="entry name" value="PRMT_dom"/>
</dbReference>
<keyword evidence="9" id="KW-0687">Ribonucleoprotein</keyword>
<dbReference type="AlphaFoldDB" id="A0A9E7FF65"/>
<keyword evidence="10" id="KW-1185">Reference proteome</keyword>
<dbReference type="GO" id="GO:0005634">
    <property type="term" value="C:nucleus"/>
    <property type="evidence" value="ECO:0007669"/>
    <property type="project" value="TreeGrafter"/>
</dbReference>
<dbReference type="CDD" id="cd02440">
    <property type="entry name" value="AdoMet_MTases"/>
    <property type="match status" value="1"/>
</dbReference>
<dbReference type="Pfam" id="PF12756">
    <property type="entry name" value="zf-C2H2_2"/>
    <property type="match status" value="1"/>
</dbReference>
<dbReference type="InterPro" id="IPR036236">
    <property type="entry name" value="Znf_C2H2_sf"/>
</dbReference>
<accession>A0A9E7FF65</accession>
<dbReference type="Gene3D" id="2.70.160.11">
    <property type="entry name" value="Hnrnp arginine n-methyltransferase1"/>
    <property type="match status" value="1"/>
</dbReference>
<dbReference type="Pfam" id="PF22528">
    <property type="entry name" value="PRMT_C"/>
    <property type="match status" value="1"/>
</dbReference>
<dbReference type="InterPro" id="IPR013087">
    <property type="entry name" value="Znf_C2H2_type"/>
</dbReference>
<dbReference type="PANTHER" id="PTHR11006:SF89">
    <property type="entry name" value="PROTEIN ARGININE N-METHYLTRANSFERASE 3-RELATED"/>
    <property type="match status" value="1"/>
</dbReference>
<feature type="compositionally biased region" description="Basic and acidic residues" evidence="7">
    <location>
        <begin position="1"/>
        <end position="13"/>
    </location>
</feature>
<dbReference type="PROSITE" id="PS00028">
    <property type="entry name" value="ZINC_FINGER_C2H2_1"/>
    <property type="match status" value="1"/>
</dbReference>
<dbReference type="GO" id="GO:0035242">
    <property type="term" value="F:protein-arginine omega-N asymmetric methyltransferase activity"/>
    <property type="evidence" value="ECO:0007669"/>
    <property type="project" value="UniProtKB-EC"/>
</dbReference>
<evidence type="ECO:0000256" key="6">
    <source>
        <dbReference type="PROSITE-ProRule" id="PRU01015"/>
    </source>
</evidence>
<dbReference type="Gene3D" id="3.40.50.150">
    <property type="entry name" value="Vaccinia Virus protein VP39"/>
    <property type="match status" value="1"/>
</dbReference>
<dbReference type="GO" id="GO:0005840">
    <property type="term" value="C:ribosome"/>
    <property type="evidence" value="ECO:0007669"/>
    <property type="project" value="UniProtKB-KW"/>
</dbReference>
<comment type="catalytic activity">
    <reaction evidence="5">
        <text>L-arginyl-[protein] + S-adenosyl-L-methionine = N(omega)-methyl-L-arginyl-[protein] + S-adenosyl-L-homocysteine + H(+)</text>
        <dbReference type="Rhea" id="RHEA:48100"/>
        <dbReference type="Rhea" id="RHEA-COMP:10532"/>
        <dbReference type="Rhea" id="RHEA-COMP:11990"/>
        <dbReference type="ChEBI" id="CHEBI:15378"/>
        <dbReference type="ChEBI" id="CHEBI:29965"/>
        <dbReference type="ChEBI" id="CHEBI:57856"/>
        <dbReference type="ChEBI" id="CHEBI:59789"/>
        <dbReference type="ChEBI" id="CHEBI:65280"/>
    </reaction>
    <physiologicalReaction direction="left-to-right" evidence="5">
        <dbReference type="Rhea" id="RHEA:48101"/>
    </physiologicalReaction>
</comment>
<reference evidence="9" key="1">
    <citation type="submission" date="2022-05" db="EMBL/GenBank/DDBJ databases">
        <title>The Musa troglodytarum L. genome provides insights into the mechanism of non-climacteric behaviour and enrichment of carotenoids.</title>
        <authorList>
            <person name="Wang J."/>
        </authorList>
    </citation>
    <scope>NUCLEOTIDE SEQUENCE</scope>
    <source>
        <tissue evidence="9">Leaf</tissue>
    </source>
</reference>
<dbReference type="Proteomes" id="UP001055439">
    <property type="component" value="Chromosome 3"/>
</dbReference>
<evidence type="ECO:0000313" key="9">
    <source>
        <dbReference type="EMBL" id="URD94027.1"/>
    </source>
</evidence>
<evidence type="ECO:0000256" key="2">
    <source>
        <dbReference type="ARBA" id="ARBA00022679"/>
    </source>
</evidence>
<feature type="domain" description="C2H2-type" evidence="8">
    <location>
        <begin position="45"/>
        <end position="68"/>
    </location>
</feature>
<evidence type="ECO:0000256" key="7">
    <source>
        <dbReference type="SAM" id="MobiDB-lite"/>
    </source>
</evidence>
<name>A0A9E7FF65_9LILI</name>
<dbReference type="GO" id="GO:0032259">
    <property type="term" value="P:methylation"/>
    <property type="evidence" value="ECO:0007669"/>
    <property type="project" value="UniProtKB-KW"/>
</dbReference>
<sequence>MAKEVMETKRVEEYERDEEEEEDEEQMEEWDDWQSEEEEESSSRCLCLFCSSRFGSAEILFDHCRSEHSFDFHHVVRELGLDFYGSFKLINYVRSQVAENKCWCCGLTFQCSRDLQNHLHPASNFQKDGNFFWEDDLYLKPYVVDDPLLHSFAGDEDEEEDPPAVDEEMMRELRSSEELPELCNEGQSMINGDSPMSDVFKETGNTEASLNSMDKISQGMMTNGMILKPCDQKQKDKQLRVSLANVVAREIKNVNEKYFGSYGSFGIHREMLSDKVRTDAYRGALLNNPSLINGATVLDVGCGTGILSLFAAQGGASKVIAVEASSKMAAVATQIARDNGLLSEDSMKGEEQHSGAINVVQCMVEELDKYIYIPPNSVDVLVSEWMGYCLLYESMLSSVLYARDRWLKPDGAILPDTATLFAAGFGRGGTSIPFWENVYGFNMSCISKEVMEDASCVPIVDAIDIRDIMTESAVIHSFDLATMKIDEMDFTAIFELKLRTDPANDATSRTCPCYGIVLWFDTGFTNRFCKEMTTILSTSPYTPRTHWSQTILTFREPITMTSSDAFASSTAAVGTEESPAVRIRSRISIARSSEHRSIDISLEISGISSDDRKQSWPVQIFSL</sequence>
<dbReference type="FunFam" id="3.40.50.150:FF:000016">
    <property type="entry name" value="Protein arginine N-methyltransferase 6"/>
    <property type="match status" value="1"/>
</dbReference>
<dbReference type="OrthoDB" id="7848332at2759"/>
<evidence type="ECO:0000313" key="10">
    <source>
        <dbReference type="Proteomes" id="UP001055439"/>
    </source>
</evidence>
<keyword evidence="9" id="KW-0689">Ribosomal protein</keyword>
<dbReference type="InterPro" id="IPR041661">
    <property type="entry name" value="ZN622/Rei1/Reh1_Znf-C2H2"/>
</dbReference>
<dbReference type="SUPFAM" id="SSF57667">
    <property type="entry name" value="beta-beta-alpha zinc fingers"/>
    <property type="match status" value="1"/>
</dbReference>
<evidence type="ECO:0000256" key="4">
    <source>
        <dbReference type="ARBA" id="ARBA00047384"/>
    </source>
</evidence>
<gene>
    <name evidence="9" type="ORF">MUK42_00865</name>
</gene>
<dbReference type="InterPro" id="IPR041698">
    <property type="entry name" value="Methyltransf_25"/>
</dbReference>
<comment type="catalytic activity">
    <reaction evidence="4">
        <text>L-arginyl-[protein] + 2 S-adenosyl-L-methionine = N(omega),N(omega)-dimethyl-L-arginyl-[protein] + 2 S-adenosyl-L-homocysteine + 2 H(+)</text>
        <dbReference type="Rhea" id="RHEA:48096"/>
        <dbReference type="Rhea" id="RHEA-COMP:10532"/>
        <dbReference type="Rhea" id="RHEA-COMP:11991"/>
        <dbReference type="ChEBI" id="CHEBI:15378"/>
        <dbReference type="ChEBI" id="CHEBI:29965"/>
        <dbReference type="ChEBI" id="CHEBI:57856"/>
        <dbReference type="ChEBI" id="CHEBI:59789"/>
        <dbReference type="ChEBI" id="CHEBI:61897"/>
        <dbReference type="EC" id="2.1.1.319"/>
    </reaction>
    <physiologicalReaction direction="left-to-right" evidence="4">
        <dbReference type="Rhea" id="RHEA:48097"/>
    </physiologicalReaction>
</comment>
<keyword evidence="2 6" id="KW-0808">Transferase</keyword>
<evidence type="ECO:0000256" key="5">
    <source>
        <dbReference type="ARBA" id="ARBA00049303"/>
    </source>
</evidence>
<feature type="region of interest" description="Disordered" evidence="7">
    <location>
        <begin position="1"/>
        <end position="34"/>
    </location>
</feature>
<protein>
    <submittedName>
        <fullName evidence="9">Ribosomal protein L11 methyltransferase (PrmA)</fullName>
    </submittedName>
</protein>
<dbReference type="PANTHER" id="PTHR11006">
    <property type="entry name" value="PROTEIN ARGININE N-METHYLTRANSFERASE"/>
    <property type="match status" value="1"/>
</dbReference>
<evidence type="ECO:0000256" key="1">
    <source>
        <dbReference type="ARBA" id="ARBA00022603"/>
    </source>
</evidence>
<dbReference type="EMBL" id="CP097505">
    <property type="protein sequence ID" value="URD94027.1"/>
    <property type="molecule type" value="Genomic_DNA"/>
</dbReference>